<evidence type="ECO:0000256" key="4">
    <source>
        <dbReference type="NCBIfam" id="TIGR00168"/>
    </source>
</evidence>
<keyword evidence="2 8" id="KW-0396">Initiation factor</keyword>
<evidence type="ECO:0000256" key="1">
    <source>
        <dbReference type="ARBA" id="ARBA00005439"/>
    </source>
</evidence>
<gene>
    <name evidence="8" type="ORF">A3C93_03130</name>
</gene>
<dbReference type="NCBIfam" id="TIGR00168">
    <property type="entry name" value="infC"/>
    <property type="match status" value="1"/>
</dbReference>
<dbReference type="GO" id="GO:0005737">
    <property type="term" value="C:cytoplasm"/>
    <property type="evidence" value="ECO:0007669"/>
    <property type="project" value="UniProtKB-ARBA"/>
</dbReference>
<accession>A0A1G2DGT5</accession>
<dbReference type="GO" id="GO:0032790">
    <property type="term" value="P:ribosome disassembly"/>
    <property type="evidence" value="ECO:0007669"/>
    <property type="project" value="TreeGrafter"/>
</dbReference>
<dbReference type="GO" id="GO:0003743">
    <property type="term" value="F:translation initiation factor activity"/>
    <property type="evidence" value="ECO:0007669"/>
    <property type="project" value="UniProtKB-UniRule"/>
</dbReference>
<feature type="region of interest" description="Disordered" evidence="5">
    <location>
        <begin position="168"/>
        <end position="190"/>
    </location>
</feature>
<feature type="compositionally biased region" description="Basic and acidic residues" evidence="5">
    <location>
        <begin position="169"/>
        <end position="190"/>
    </location>
</feature>
<keyword evidence="3" id="KW-0648">Protein biosynthesis</keyword>
<dbReference type="Gene3D" id="3.30.110.10">
    <property type="entry name" value="Translation initiation factor 3 (IF-3), C-terminal domain"/>
    <property type="match status" value="1"/>
</dbReference>
<evidence type="ECO:0000259" key="7">
    <source>
        <dbReference type="Pfam" id="PF05198"/>
    </source>
</evidence>
<evidence type="ECO:0000256" key="2">
    <source>
        <dbReference type="ARBA" id="ARBA00022540"/>
    </source>
</evidence>
<dbReference type="InterPro" id="IPR036788">
    <property type="entry name" value="T_IF-3_C_sf"/>
</dbReference>
<protein>
    <recommendedName>
        <fullName evidence="4">Translation initiation factor IF-3</fullName>
    </recommendedName>
</protein>
<dbReference type="PANTHER" id="PTHR10938">
    <property type="entry name" value="TRANSLATION INITIATION FACTOR IF-3"/>
    <property type="match status" value="1"/>
</dbReference>
<dbReference type="InterPro" id="IPR019815">
    <property type="entry name" value="Translation_initiation_fac_3_C"/>
</dbReference>
<comment type="similarity">
    <text evidence="1">Belongs to the IF-3 family.</text>
</comment>
<reference evidence="8 9" key="1">
    <citation type="journal article" date="2016" name="Nat. Commun.">
        <title>Thousands of microbial genomes shed light on interconnected biogeochemical processes in an aquifer system.</title>
        <authorList>
            <person name="Anantharaman K."/>
            <person name="Brown C.T."/>
            <person name="Hug L.A."/>
            <person name="Sharon I."/>
            <person name="Castelle C.J."/>
            <person name="Probst A.J."/>
            <person name="Thomas B.C."/>
            <person name="Singh A."/>
            <person name="Wilkins M.J."/>
            <person name="Karaoz U."/>
            <person name="Brodie E.L."/>
            <person name="Williams K.H."/>
            <person name="Hubbard S.S."/>
            <person name="Banfield J.F."/>
        </authorList>
    </citation>
    <scope>NUCLEOTIDE SEQUENCE [LARGE SCALE GENOMIC DNA]</scope>
</reference>
<dbReference type="PANTHER" id="PTHR10938:SF0">
    <property type="entry name" value="TRANSLATION INITIATION FACTOR IF-3, MITOCHONDRIAL"/>
    <property type="match status" value="1"/>
</dbReference>
<dbReference type="InterPro" id="IPR001288">
    <property type="entry name" value="Translation_initiation_fac_3"/>
</dbReference>
<dbReference type="Gene3D" id="3.10.20.80">
    <property type="entry name" value="Translation initiation factor 3 (IF-3), N-terminal domain"/>
    <property type="match status" value="1"/>
</dbReference>
<evidence type="ECO:0000313" key="8">
    <source>
        <dbReference type="EMBL" id="OGZ12070.1"/>
    </source>
</evidence>
<feature type="domain" description="Translation initiation factor 3 C-terminal" evidence="6">
    <location>
        <begin position="84"/>
        <end position="167"/>
    </location>
</feature>
<dbReference type="AlphaFoldDB" id="A0A1G2DGT5"/>
<dbReference type="InterPro" id="IPR019814">
    <property type="entry name" value="Translation_initiation_fac_3_N"/>
</dbReference>
<dbReference type="EMBL" id="MHLO01000024">
    <property type="protein sequence ID" value="OGZ12070.1"/>
    <property type="molecule type" value="Genomic_DNA"/>
</dbReference>
<evidence type="ECO:0000256" key="5">
    <source>
        <dbReference type="SAM" id="MobiDB-lite"/>
    </source>
</evidence>
<sequence>MIEKVRINQQIRASELRVVDEKEGNLGVLTLAEALRRAQESGLDLIEISPNASPPVAKIMDYGRFQYVAQKKEKESRAKSHITETKTMQIKIGTSERDLDLKAKKSSEWLRDGHRVKLNLFLPGRTKYMDQKFLRERMDRILRLISEEYKVAEAPQKSLKGLTVVIERAGGKKKEEPRTPVVEKKSPEKT</sequence>
<name>A0A1G2DGT5_9BACT</name>
<dbReference type="STRING" id="1798664.A3C93_03130"/>
<dbReference type="FunFam" id="3.10.20.80:FF:000001">
    <property type="entry name" value="Translation initiation factor IF-3"/>
    <property type="match status" value="1"/>
</dbReference>
<dbReference type="Pfam" id="PF05198">
    <property type="entry name" value="IF3_N"/>
    <property type="match status" value="1"/>
</dbReference>
<dbReference type="Proteomes" id="UP000178636">
    <property type="component" value="Unassembled WGS sequence"/>
</dbReference>
<dbReference type="SUPFAM" id="SSF55200">
    <property type="entry name" value="Translation initiation factor IF3, C-terminal domain"/>
    <property type="match status" value="1"/>
</dbReference>
<comment type="caution">
    <text evidence="8">The sequence shown here is derived from an EMBL/GenBank/DDBJ whole genome shotgun (WGS) entry which is preliminary data.</text>
</comment>
<evidence type="ECO:0000256" key="3">
    <source>
        <dbReference type="ARBA" id="ARBA00022917"/>
    </source>
</evidence>
<evidence type="ECO:0000313" key="9">
    <source>
        <dbReference type="Proteomes" id="UP000178636"/>
    </source>
</evidence>
<dbReference type="InterPro" id="IPR036787">
    <property type="entry name" value="T_IF-3_N_sf"/>
</dbReference>
<proteinExistence type="inferred from homology"/>
<organism evidence="8 9">
    <name type="scientific">Candidatus Lloydbacteria bacterium RIFCSPHIGHO2_02_FULL_54_17</name>
    <dbReference type="NCBI Taxonomy" id="1798664"/>
    <lineage>
        <taxon>Bacteria</taxon>
        <taxon>Candidatus Lloydiibacteriota</taxon>
    </lineage>
</organism>
<dbReference type="GO" id="GO:0043022">
    <property type="term" value="F:ribosome binding"/>
    <property type="evidence" value="ECO:0007669"/>
    <property type="project" value="TreeGrafter"/>
</dbReference>
<evidence type="ECO:0000259" key="6">
    <source>
        <dbReference type="Pfam" id="PF00707"/>
    </source>
</evidence>
<dbReference type="Pfam" id="PF00707">
    <property type="entry name" value="IF3_C"/>
    <property type="match status" value="1"/>
</dbReference>
<dbReference type="SUPFAM" id="SSF54364">
    <property type="entry name" value="Translation initiation factor IF3, N-terminal domain"/>
    <property type="match status" value="1"/>
</dbReference>
<feature type="domain" description="Translation initiation factor 3 N-terminal" evidence="7">
    <location>
        <begin position="7"/>
        <end position="75"/>
    </location>
</feature>